<dbReference type="Proteomes" id="UP001165064">
    <property type="component" value="Unassembled WGS sequence"/>
</dbReference>
<protein>
    <submittedName>
        <fullName evidence="1">Unnamed protein product</fullName>
    </submittedName>
</protein>
<reference evidence="1" key="1">
    <citation type="submission" date="2023-04" db="EMBL/GenBank/DDBJ databases">
        <title>Ambrosiozyma monospora NBRC 10751.</title>
        <authorList>
            <person name="Ichikawa N."/>
            <person name="Sato H."/>
            <person name="Tonouchi N."/>
        </authorList>
    </citation>
    <scope>NUCLEOTIDE SEQUENCE</scope>
    <source>
        <strain evidence="1">NBRC 10751</strain>
    </source>
</reference>
<evidence type="ECO:0000313" key="1">
    <source>
        <dbReference type="EMBL" id="GME79082.1"/>
    </source>
</evidence>
<organism evidence="1 2">
    <name type="scientific">Ambrosiozyma monospora</name>
    <name type="common">Yeast</name>
    <name type="synonym">Endomycopsis monosporus</name>
    <dbReference type="NCBI Taxonomy" id="43982"/>
    <lineage>
        <taxon>Eukaryota</taxon>
        <taxon>Fungi</taxon>
        <taxon>Dikarya</taxon>
        <taxon>Ascomycota</taxon>
        <taxon>Saccharomycotina</taxon>
        <taxon>Pichiomycetes</taxon>
        <taxon>Pichiales</taxon>
        <taxon>Pichiaceae</taxon>
        <taxon>Ambrosiozyma</taxon>
    </lineage>
</organism>
<evidence type="ECO:0000313" key="2">
    <source>
        <dbReference type="Proteomes" id="UP001165064"/>
    </source>
</evidence>
<name>A0ACB5T1Y5_AMBMO</name>
<dbReference type="EMBL" id="BSXS01002434">
    <property type="protein sequence ID" value="GME79082.1"/>
    <property type="molecule type" value="Genomic_DNA"/>
</dbReference>
<comment type="caution">
    <text evidence="1">The sequence shown here is derived from an EMBL/GenBank/DDBJ whole genome shotgun (WGS) entry which is preliminary data.</text>
</comment>
<accession>A0ACB5T1Y5</accession>
<gene>
    <name evidence="1" type="ORF">Amon02_000375800</name>
</gene>
<sequence length="453" mass="49629">MIRNNKRQDRAKSRQKPYDRPTAKKSTGFFSSIRRLFSSTVPTSSPVKTNNTNSSANSNTVKANANKTIDYSSFATFSNISAQNNANPNETLTEFFKSKGDEPLTDMEVEGVLSLINKAHAQNNSMLDASSKSFAGTGKTGGFNAPRFNTTTTNATIGDITSGLNTSNNSMLANNTTTVLRPRNLKTPVKVDTPTYTPKINTVKRRRQNINNISALGNHIPQSTRRRIVTFSSLPSPFRNRISSPLQAYIKSKEQEKKRVAENRNIALLVSKEQQKSEDTGLTSREYTGGAIDLSVLDNDGNGDTSIVSNGTLSGNNGQLSKTASRVLSMLNGKPLEEDSSKIQPVKVIEKSESTIKPKEKTVTTEIPTKKVSNGTQSKLSFGKFTEKNSSTGGDFKFSFPKAAAKVVKESTVIDKKEKSDSAPALNNIIPNFLQPKIRKYNSHKTTRWRDVG</sequence>
<keyword evidence="2" id="KW-1185">Reference proteome</keyword>
<proteinExistence type="predicted"/>